<accession>A0A8H5GBK0</accession>
<comment type="caution">
    <text evidence="1">The sequence shown here is derived from an EMBL/GenBank/DDBJ whole genome shotgun (WGS) entry which is preliminary data.</text>
</comment>
<reference evidence="1 2" key="1">
    <citation type="journal article" date="2020" name="ISME J.">
        <title>Uncovering the hidden diversity of litter-decomposition mechanisms in mushroom-forming fungi.</title>
        <authorList>
            <person name="Floudas D."/>
            <person name="Bentzer J."/>
            <person name="Ahren D."/>
            <person name="Johansson T."/>
            <person name="Persson P."/>
            <person name="Tunlid A."/>
        </authorList>
    </citation>
    <scope>NUCLEOTIDE SEQUENCE [LARGE SCALE GENOMIC DNA]</scope>
    <source>
        <strain evidence="1 2">CBS 146.42</strain>
    </source>
</reference>
<dbReference type="OrthoDB" id="2842104at2759"/>
<protein>
    <submittedName>
        <fullName evidence="1">Uncharacterized protein</fullName>
    </submittedName>
</protein>
<gene>
    <name evidence="1" type="ORF">D9756_002393</name>
</gene>
<sequence>MSTFAWFSCLPEDIRRLIFEMAFEVSHRKAKQLALVSREANTWIEPLLYWRIKIDTLMNSQPLRAFIRTFRSGSKPRDFYTAHVKVVLINDYVFEDFAAEFLPLCRNIISLSSRPNHASHLEGMHIMRSLLQPDIFPHLRKLSVMLGHEDPPELLAIFNHPISRNLTHLDLDLNFSLDWTGLKQLQQLRFFSLQPVLTMWISTDHHRGGAQLRALIQDIIPCFPPKLECFIIWISEHMMRMGAYNDAIDTLANIPPVFEDIVRGHLDTRVVMAAYHKQDLPWSRALPEFDLVQEFLSHTIMLRAPKFNKRLIWDGEGTEVFWAELQRVMRQRCLGARVWRKRGFHIDIITRFHRKYHQKTQDDVKSRSKRCCQCGAFEKSNGSLTSRVLQIWFPKLFPHTFQW</sequence>
<proteinExistence type="predicted"/>
<name>A0A8H5GBK0_9AGAR</name>
<keyword evidence="2" id="KW-1185">Reference proteome</keyword>
<dbReference type="AlphaFoldDB" id="A0A8H5GBK0"/>
<organism evidence="1 2">
    <name type="scientific">Leucocoprinus leucothites</name>
    <dbReference type="NCBI Taxonomy" id="201217"/>
    <lineage>
        <taxon>Eukaryota</taxon>
        <taxon>Fungi</taxon>
        <taxon>Dikarya</taxon>
        <taxon>Basidiomycota</taxon>
        <taxon>Agaricomycotina</taxon>
        <taxon>Agaricomycetes</taxon>
        <taxon>Agaricomycetidae</taxon>
        <taxon>Agaricales</taxon>
        <taxon>Agaricineae</taxon>
        <taxon>Agaricaceae</taxon>
        <taxon>Leucocoprinus</taxon>
    </lineage>
</organism>
<evidence type="ECO:0000313" key="1">
    <source>
        <dbReference type="EMBL" id="KAF5361811.1"/>
    </source>
</evidence>
<evidence type="ECO:0000313" key="2">
    <source>
        <dbReference type="Proteomes" id="UP000559027"/>
    </source>
</evidence>
<dbReference type="Proteomes" id="UP000559027">
    <property type="component" value="Unassembled WGS sequence"/>
</dbReference>
<dbReference type="EMBL" id="JAACJO010000002">
    <property type="protein sequence ID" value="KAF5361811.1"/>
    <property type="molecule type" value="Genomic_DNA"/>
</dbReference>